<name>A0A0J9SWV8_PLAV1</name>
<dbReference type="InterPro" id="IPR029001">
    <property type="entry name" value="ITPase-like_fam"/>
</dbReference>
<dbReference type="EMBL" id="KQ234797">
    <property type="protein sequence ID" value="KMZ87550.1"/>
    <property type="molecule type" value="Genomic_DNA"/>
</dbReference>
<feature type="compositionally biased region" description="Basic and acidic residues" evidence="2">
    <location>
        <begin position="166"/>
        <end position="180"/>
    </location>
</feature>
<evidence type="ECO:0000313" key="3">
    <source>
        <dbReference type="EMBL" id="KMZ87550.1"/>
    </source>
</evidence>
<dbReference type="PANTHER" id="PTHR43213">
    <property type="entry name" value="BIFUNCTIONAL DTTP/UTP PYROPHOSPHATASE/METHYLTRANSFERASE PROTEIN-RELATED"/>
    <property type="match status" value="1"/>
</dbReference>
<dbReference type="Gene3D" id="3.90.950.10">
    <property type="match status" value="1"/>
</dbReference>
<feature type="region of interest" description="Disordered" evidence="2">
    <location>
        <begin position="115"/>
        <end position="180"/>
    </location>
</feature>
<feature type="region of interest" description="Disordered" evidence="2">
    <location>
        <begin position="1"/>
        <end position="39"/>
    </location>
</feature>
<evidence type="ECO:0000256" key="2">
    <source>
        <dbReference type="SAM" id="MobiDB-lite"/>
    </source>
</evidence>
<protein>
    <recommendedName>
        <fullName evidence="5">Maf-like protein</fullName>
    </recommendedName>
</protein>
<evidence type="ECO:0000256" key="1">
    <source>
        <dbReference type="ARBA" id="ARBA00022801"/>
    </source>
</evidence>
<dbReference type="InterPro" id="IPR003697">
    <property type="entry name" value="Maf-like"/>
</dbReference>
<proteinExistence type="predicted"/>
<organism evidence="3 4">
    <name type="scientific">Plasmodium vivax (strain Brazil I)</name>
    <dbReference type="NCBI Taxonomy" id="1033975"/>
    <lineage>
        <taxon>Eukaryota</taxon>
        <taxon>Sar</taxon>
        <taxon>Alveolata</taxon>
        <taxon>Apicomplexa</taxon>
        <taxon>Aconoidasida</taxon>
        <taxon>Haemosporida</taxon>
        <taxon>Plasmodiidae</taxon>
        <taxon>Plasmodium</taxon>
        <taxon>Plasmodium (Plasmodium)</taxon>
    </lineage>
</organism>
<dbReference type="Proteomes" id="UP000053327">
    <property type="component" value="Unassembled WGS sequence"/>
</dbReference>
<dbReference type="SUPFAM" id="SSF52972">
    <property type="entry name" value="ITPase-like"/>
    <property type="match status" value="1"/>
</dbReference>
<dbReference type="GO" id="GO:0047429">
    <property type="term" value="F:nucleoside triphosphate diphosphatase activity"/>
    <property type="evidence" value="ECO:0007669"/>
    <property type="project" value="InterPro"/>
</dbReference>
<sequence length="493" mass="54657">MSTANGEECKLMHSSPSKKKDLSNGACPAKEKEASKRKQSFNDVELEIDDDIITHLSSRICNKNVTHKILKINNLIDDQMHDYIANGRASEISESNDESDAHEGVERAHLNLRNGYAGCQHGDESSSNTISNDLPERKAISSEQVPTYELNKEVQGKSKAKGKGKGKGELLSDDPHLEEPLAEGHTHFDRIKMMNLLGENTIVYNSRDDQNNVLFLCYDEKSEQCDVCDRYRKNYMSNMHPSSCVPLRGGAAMKGDAAINGNAPINGVAATNGAAAINGTAAIDALSDYFFVLGSTSNSRKYILKQSSLDFLSVRIHIDEKKIGCRKSHDPLTLTANIAVGKGLKLLNMIKTDSELSKQIAELSKGKKVVLLVGDEVIYCNNKIYEKPKNEKEASNFLKSYNNNKCYSYSSITLIELETEKIITGIDESIINVYDMDDSVVKKILDDSSIYFCAGALKIENTHMHRYIKVIKGNIDSIFGLSLNLLFHLVNFL</sequence>
<gene>
    <name evidence="3" type="ORF">PVBG_04888</name>
</gene>
<evidence type="ECO:0008006" key="5">
    <source>
        <dbReference type="Google" id="ProtNLM"/>
    </source>
</evidence>
<dbReference type="PANTHER" id="PTHR43213:SF4">
    <property type="entry name" value="7-METHYL-GTP PYROPHOSPHATASE"/>
    <property type="match status" value="1"/>
</dbReference>
<accession>A0A0J9SWV8</accession>
<evidence type="ECO:0000313" key="4">
    <source>
        <dbReference type="Proteomes" id="UP000053327"/>
    </source>
</evidence>
<dbReference type="Pfam" id="PF02545">
    <property type="entry name" value="Maf"/>
    <property type="match status" value="1"/>
</dbReference>
<dbReference type="AlphaFoldDB" id="A0A0J9SWV8"/>
<dbReference type="OrthoDB" id="10267058at2759"/>
<reference evidence="3 4" key="1">
    <citation type="submission" date="2011-08" db="EMBL/GenBank/DDBJ databases">
        <title>The Genome Sequence of Plasmodium vivax Brazil I.</title>
        <authorList>
            <consortium name="The Broad Institute Genome Sequencing Platform"/>
            <consortium name="The Broad Institute Genome Sequencing Center for Infectious Disease"/>
            <person name="Neafsey D."/>
            <person name="Carlton J."/>
            <person name="Barnwell J."/>
            <person name="Collins W."/>
            <person name="Escalante A."/>
            <person name="Mullikin J."/>
            <person name="Saul A."/>
            <person name="Guigo R."/>
            <person name="Camara F."/>
            <person name="Young S.K."/>
            <person name="Zeng Q."/>
            <person name="Gargeya S."/>
            <person name="Fitzgerald M."/>
            <person name="Haas B."/>
            <person name="Abouelleil A."/>
            <person name="Alvarado L."/>
            <person name="Arachchi H.M."/>
            <person name="Berlin A."/>
            <person name="Brown A."/>
            <person name="Chapman S.B."/>
            <person name="Chen Z."/>
            <person name="Dunbar C."/>
            <person name="Freedman E."/>
            <person name="Gearin G."/>
            <person name="Gellesch M."/>
            <person name="Goldberg J."/>
            <person name="Griggs A."/>
            <person name="Gujja S."/>
            <person name="Heiman D."/>
            <person name="Howarth C."/>
            <person name="Larson L."/>
            <person name="Lui A."/>
            <person name="MacDonald P.J.P."/>
            <person name="Montmayeur A."/>
            <person name="Murphy C."/>
            <person name="Neiman D."/>
            <person name="Pearson M."/>
            <person name="Priest M."/>
            <person name="Roberts A."/>
            <person name="Saif S."/>
            <person name="Shea T."/>
            <person name="Shenoy N."/>
            <person name="Sisk P."/>
            <person name="Stolte C."/>
            <person name="Sykes S."/>
            <person name="Wortman J."/>
            <person name="Nusbaum C."/>
            <person name="Birren B."/>
        </authorList>
    </citation>
    <scope>NUCLEOTIDE SEQUENCE [LARGE SCALE GENOMIC DNA]</scope>
    <source>
        <strain evidence="3 4">Brazil I</strain>
    </source>
</reference>
<keyword evidence="1" id="KW-0378">Hydrolase</keyword>